<evidence type="ECO:0000259" key="10">
    <source>
        <dbReference type="PROSITE" id="PS51012"/>
    </source>
</evidence>
<evidence type="ECO:0000256" key="2">
    <source>
        <dbReference type="ARBA" id="ARBA00007783"/>
    </source>
</evidence>
<dbReference type="GO" id="GO:0015920">
    <property type="term" value="P:lipopolysaccharide transport"/>
    <property type="evidence" value="ECO:0007669"/>
    <property type="project" value="TreeGrafter"/>
</dbReference>
<dbReference type="GO" id="GO:0015774">
    <property type="term" value="P:polysaccharide transport"/>
    <property type="evidence" value="ECO:0007669"/>
    <property type="project" value="UniProtKB-KW"/>
</dbReference>
<keyword evidence="4 9" id="KW-1003">Cell membrane</keyword>
<keyword evidence="7" id="KW-0762">Sugar transport</keyword>
<evidence type="ECO:0000256" key="4">
    <source>
        <dbReference type="ARBA" id="ARBA00022475"/>
    </source>
</evidence>
<keyword evidence="6 9" id="KW-1133">Transmembrane helix</keyword>
<dbReference type="GO" id="GO:0140359">
    <property type="term" value="F:ABC-type transporter activity"/>
    <property type="evidence" value="ECO:0007669"/>
    <property type="project" value="InterPro"/>
</dbReference>
<evidence type="ECO:0000256" key="9">
    <source>
        <dbReference type="RuleBase" id="RU361157"/>
    </source>
</evidence>
<dbReference type="PANTHER" id="PTHR30413:SF10">
    <property type="entry name" value="CAPSULE POLYSACCHARIDE EXPORT INNER-MEMBRANE PROTEIN CTRC"/>
    <property type="match status" value="1"/>
</dbReference>
<feature type="domain" description="ABC transmembrane type-2" evidence="10">
    <location>
        <begin position="33"/>
        <end position="257"/>
    </location>
</feature>
<keyword evidence="3 9" id="KW-0813">Transport</keyword>
<dbReference type="EMBL" id="FR904230">
    <property type="protein sequence ID" value="CDG46868.1"/>
    <property type="molecule type" value="Genomic_DNA"/>
</dbReference>
<dbReference type="AlphaFoldDB" id="A0A068R989"/>
<dbReference type="InterPro" id="IPR013525">
    <property type="entry name" value="ABC2_TM"/>
</dbReference>
<keyword evidence="7" id="KW-0625">Polysaccharide transport</keyword>
<dbReference type="InterPro" id="IPR047817">
    <property type="entry name" value="ABC2_TM_bact-type"/>
</dbReference>
<keyword evidence="8 9" id="KW-0472">Membrane</keyword>
<evidence type="ECO:0000256" key="1">
    <source>
        <dbReference type="ARBA" id="ARBA00004651"/>
    </source>
</evidence>
<reference evidence="11" key="1">
    <citation type="submission" date="2013-06" db="EMBL/GenBank/DDBJ databases">
        <authorList>
            <person name="Mazano-Marin A."/>
        </authorList>
    </citation>
    <scope>NUCLEOTIDE SEQUENCE</scope>
    <source>
        <strain evidence="11">SCt-VLC</strain>
    </source>
</reference>
<feature type="transmembrane region" description="Helical" evidence="9">
    <location>
        <begin position="235"/>
        <end position="254"/>
    </location>
</feature>
<proteinExistence type="inferred from homology"/>
<feature type="transmembrane region" description="Helical" evidence="9">
    <location>
        <begin position="110"/>
        <end position="137"/>
    </location>
</feature>
<dbReference type="Pfam" id="PF01061">
    <property type="entry name" value="ABC2_membrane"/>
    <property type="match status" value="1"/>
</dbReference>
<dbReference type="OrthoDB" id="9786910at2"/>
<evidence type="ECO:0000256" key="6">
    <source>
        <dbReference type="ARBA" id="ARBA00022989"/>
    </source>
</evidence>
<evidence type="ECO:0000256" key="5">
    <source>
        <dbReference type="ARBA" id="ARBA00022692"/>
    </source>
</evidence>
<evidence type="ECO:0000256" key="7">
    <source>
        <dbReference type="ARBA" id="ARBA00023047"/>
    </source>
</evidence>
<evidence type="ECO:0000256" key="3">
    <source>
        <dbReference type="ARBA" id="ARBA00022448"/>
    </source>
</evidence>
<organism evidence="11">
    <name type="scientific">Serratia symbiotica SCt-VLC</name>
    <dbReference type="NCBI Taxonomy" id="1347341"/>
    <lineage>
        <taxon>Bacteria</taxon>
        <taxon>Pseudomonadati</taxon>
        <taxon>Pseudomonadota</taxon>
        <taxon>Gammaproteobacteria</taxon>
        <taxon>Enterobacterales</taxon>
        <taxon>Yersiniaceae</taxon>
        <taxon>Serratia</taxon>
        <taxon>Serratia symbiotica</taxon>
    </lineage>
</organism>
<dbReference type="PROSITE" id="PS51012">
    <property type="entry name" value="ABC_TM2"/>
    <property type="match status" value="1"/>
</dbReference>
<protein>
    <recommendedName>
        <fullName evidence="9">Transport permease protein</fullName>
    </recommendedName>
</protein>
<reference evidence="11" key="2">
    <citation type="journal article" date="2014" name="Genome Biol. Evol.">
        <title>Settling down: the genome of Serratia symbiotica from the aphid Cinara tujafilina zooms in on the process of accommodation to a cooperative intracellular life.</title>
        <authorList>
            <person name="Manzano-Marin A."/>
            <person name="Latorre A."/>
        </authorList>
    </citation>
    <scope>NUCLEOTIDE SEQUENCE</scope>
    <source>
        <strain evidence="11">SCt-VLC</strain>
    </source>
</reference>
<keyword evidence="5 9" id="KW-0812">Transmembrane</keyword>
<evidence type="ECO:0000313" key="11">
    <source>
        <dbReference type="EMBL" id="CDG46868.1"/>
    </source>
</evidence>
<feature type="transmembrane region" description="Helical" evidence="9">
    <location>
        <begin position="68"/>
        <end position="89"/>
    </location>
</feature>
<gene>
    <name evidence="11" type="ORF">SCTVLC_0079</name>
</gene>
<dbReference type="GO" id="GO:0005886">
    <property type="term" value="C:plasma membrane"/>
    <property type="evidence" value="ECO:0007669"/>
    <property type="project" value="UniProtKB-SubCell"/>
</dbReference>
<name>A0A068R989_9GAMM</name>
<comment type="subcellular location">
    <subcellularLocation>
        <location evidence="9">Cell inner membrane</location>
        <topology evidence="9">Multi-pass membrane protein</topology>
    </subcellularLocation>
    <subcellularLocation>
        <location evidence="1">Cell membrane</location>
        <topology evidence="1">Multi-pass membrane protein</topology>
    </subcellularLocation>
</comment>
<dbReference type="PANTHER" id="PTHR30413">
    <property type="entry name" value="INNER MEMBRANE TRANSPORT PERMEASE"/>
    <property type="match status" value="1"/>
</dbReference>
<feature type="transmembrane region" description="Helical" evidence="9">
    <location>
        <begin position="32"/>
        <end position="56"/>
    </location>
</feature>
<accession>A0A068R989</accession>
<feature type="transmembrane region" description="Helical" evidence="9">
    <location>
        <begin position="181"/>
        <end position="205"/>
    </location>
</feature>
<evidence type="ECO:0000256" key="8">
    <source>
        <dbReference type="ARBA" id="ARBA00023136"/>
    </source>
</evidence>
<feature type="transmembrane region" description="Helical" evidence="9">
    <location>
        <begin position="149"/>
        <end position="174"/>
    </location>
</feature>
<sequence>MMKELLLTIYRYRSFIIGSVKREFQIRYKMSILGATWLILQPLSMILVYTLIFSQVMKTRLPGTGGTYSYSVYLCVGIITWGLFSEILSRSQNIFIESAGLLKKLNFPRICLPIIVALSAIINFAIIFSLFLIFLIITGNFYFISVVEMIPLLIIEVMFALGLGVALGVVNVFFRDVGQFVAVLLQFWFWFTPIVYVLSTLPVWAQDILKYNPMTVLVDNYQRVVIHQQSIEWGSVWPVMVAAVLLCILGMHLFRKHAADMVDEL</sequence>
<comment type="similarity">
    <text evidence="2 9">Belongs to the ABC-2 integral membrane protein family.</text>
</comment>